<dbReference type="Proteomes" id="UP000789920">
    <property type="component" value="Unassembled WGS sequence"/>
</dbReference>
<organism evidence="1 2">
    <name type="scientific">Racocetra persica</name>
    <dbReference type="NCBI Taxonomy" id="160502"/>
    <lineage>
        <taxon>Eukaryota</taxon>
        <taxon>Fungi</taxon>
        <taxon>Fungi incertae sedis</taxon>
        <taxon>Mucoromycota</taxon>
        <taxon>Glomeromycotina</taxon>
        <taxon>Glomeromycetes</taxon>
        <taxon>Diversisporales</taxon>
        <taxon>Gigasporaceae</taxon>
        <taxon>Racocetra</taxon>
    </lineage>
</organism>
<keyword evidence="2" id="KW-1185">Reference proteome</keyword>
<accession>A0ACA9QQ14</accession>
<evidence type="ECO:0000313" key="1">
    <source>
        <dbReference type="EMBL" id="CAG8761029.1"/>
    </source>
</evidence>
<sequence>MTDILVVNNQMLKPNYPDEQEWEIIMDLLALLEPMYHATIMLSSPTLPTQGDLRLIFRGLIIHLNNNENPVINTQHAVANAMKVKFILYWAYLNELSAISGLLDPHNKLSTYNITEREQTINKLYEVYQIYKPPEEKKPLPPITATKSTRRFFRNFTKCHQSNLNWCKIEKYFSEPETKADPLLWWKANSNQFPVLAHIAMDFLAVQSTSVPSEQAFFIARNTISLTQNRINPEVAHASLCLKNWFTELGD</sequence>
<reference evidence="1" key="1">
    <citation type="submission" date="2021-06" db="EMBL/GenBank/DDBJ databases">
        <authorList>
            <person name="Kallberg Y."/>
            <person name="Tangrot J."/>
            <person name="Rosling A."/>
        </authorList>
    </citation>
    <scope>NUCLEOTIDE SEQUENCE</scope>
    <source>
        <strain evidence="1">MA461A</strain>
    </source>
</reference>
<proteinExistence type="predicted"/>
<feature type="non-terminal residue" evidence="1">
    <location>
        <position position="251"/>
    </location>
</feature>
<evidence type="ECO:0000313" key="2">
    <source>
        <dbReference type="Proteomes" id="UP000789920"/>
    </source>
</evidence>
<gene>
    <name evidence="1" type="ORF">RPERSI_LOCUS15229</name>
</gene>
<comment type="caution">
    <text evidence="1">The sequence shown here is derived from an EMBL/GenBank/DDBJ whole genome shotgun (WGS) entry which is preliminary data.</text>
</comment>
<dbReference type="EMBL" id="CAJVQC010036316">
    <property type="protein sequence ID" value="CAG8761029.1"/>
    <property type="molecule type" value="Genomic_DNA"/>
</dbReference>
<name>A0ACA9QQ14_9GLOM</name>
<protein>
    <submittedName>
        <fullName evidence="1">3427_t:CDS:1</fullName>
    </submittedName>
</protein>